<evidence type="ECO:0000313" key="2">
    <source>
        <dbReference type="Proteomes" id="UP000053825"/>
    </source>
</evidence>
<evidence type="ECO:0000313" key="1">
    <source>
        <dbReference type="EMBL" id="KOC62237.1"/>
    </source>
</evidence>
<name>A0A0L7QUA2_9HYME</name>
<dbReference type="Proteomes" id="UP000053825">
    <property type="component" value="Unassembled WGS sequence"/>
</dbReference>
<reference evidence="1 2" key="1">
    <citation type="submission" date="2015-07" db="EMBL/GenBank/DDBJ databases">
        <title>The genome of Habropoda laboriosa.</title>
        <authorList>
            <person name="Pan H."/>
            <person name="Kapheim K."/>
        </authorList>
    </citation>
    <scope>NUCLEOTIDE SEQUENCE [LARGE SCALE GENOMIC DNA]</scope>
    <source>
        <strain evidence="1">0110345459</strain>
    </source>
</reference>
<protein>
    <submittedName>
        <fullName evidence="1">Uncharacterized protein</fullName>
    </submittedName>
</protein>
<organism evidence="1 2">
    <name type="scientific">Habropoda laboriosa</name>
    <dbReference type="NCBI Taxonomy" id="597456"/>
    <lineage>
        <taxon>Eukaryota</taxon>
        <taxon>Metazoa</taxon>
        <taxon>Ecdysozoa</taxon>
        <taxon>Arthropoda</taxon>
        <taxon>Hexapoda</taxon>
        <taxon>Insecta</taxon>
        <taxon>Pterygota</taxon>
        <taxon>Neoptera</taxon>
        <taxon>Endopterygota</taxon>
        <taxon>Hymenoptera</taxon>
        <taxon>Apocrita</taxon>
        <taxon>Aculeata</taxon>
        <taxon>Apoidea</taxon>
        <taxon>Anthophila</taxon>
        <taxon>Apidae</taxon>
        <taxon>Habropoda</taxon>
    </lineage>
</organism>
<keyword evidence="2" id="KW-1185">Reference proteome</keyword>
<dbReference type="EMBL" id="KQ414735">
    <property type="protein sequence ID" value="KOC62237.1"/>
    <property type="molecule type" value="Genomic_DNA"/>
</dbReference>
<gene>
    <name evidence="1" type="ORF">WH47_03995</name>
</gene>
<proteinExistence type="predicted"/>
<accession>A0A0L7QUA2</accession>
<dbReference type="AlphaFoldDB" id="A0A0L7QUA2"/>
<sequence>MALNVLHYFYKNYIKAKLGIICDKMYGENTRIWERRSLCSSLGDAIYLSVRPQISSAMKIAAQTIVCVPPTLAPQ</sequence>